<dbReference type="EMBL" id="NDIQ01000001">
    <property type="protein sequence ID" value="PRT52729.1"/>
    <property type="molecule type" value="Genomic_DNA"/>
</dbReference>
<dbReference type="Gene3D" id="3.90.1150.10">
    <property type="entry name" value="Aspartate Aminotransferase, domain 1"/>
    <property type="match status" value="1"/>
</dbReference>
<dbReference type="STRING" id="45607.A0A2T0FCR7"/>
<dbReference type="GO" id="GO:0009450">
    <property type="term" value="P:gamma-aminobutyric acid catabolic process"/>
    <property type="evidence" value="ECO:0007669"/>
    <property type="project" value="TreeGrafter"/>
</dbReference>
<evidence type="ECO:0000313" key="13">
    <source>
        <dbReference type="EMBL" id="PRT52729.1"/>
    </source>
</evidence>
<dbReference type="SUPFAM" id="SSF53383">
    <property type="entry name" value="PLP-dependent transferases"/>
    <property type="match status" value="1"/>
</dbReference>
<evidence type="ECO:0000256" key="10">
    <source>
        <dbReference type="ARBA" id="ARBA00031787"/>
    </source>
</evidence>
<dbReference type="EC" id="2.6.1.19" evidence="4"/>
<dbReference type="FunFam" id="3.40.640.10:FF:000029">
    <property type="entry name" value="4-aminobutyrate aminotransferase, mitochondrial"/>
    <property type="match status" value="1"/>
</dbReference>
<evidence type="ECO:0000256" key="1">
    <source>
        <dbReference type="ARBA" id="ARBA00001933"/>
    </source>
</evidence>
<comment type="caution">
    <text evidence="13">The sequence shown here is derived from an EMBL/GenBank/DDBJ whole genome shotgun (WGS) entry which is preliminary data.</text>
</comment>
<protein>
    <recommendedName>
        <fullName evidence="5">4-aminobutyrate aminotransferase</fullName>
        <ecNumber evidence="4">2.6.1.19</ecNumber>
    </recommendedName>
    <alternativeName>
        <fullName evidence="10">GABA aminotransferase</fullName>
    </alternativeName>
    <alternativeName>
        <fullName evidence="9">Gamma-amino-N-butyrate transaminase</fullName>
    </alternativeName>
</protein>
<comment type="catalytic activity">
    <reaction evidence="11">
        <text>4-aminobutanoate + 2-oxoglutarate = succinate semialdehyde + L-glutamate</text>
        <dbReference type="Rhea" id="RHEA:23352"/>
        <dbReference type="ChEBI" id="CHEBI:16810"/>
        <dbReference type="ChEBI" id="CHEBI:29985"/>
        <dbReference type="ChEBI" id="CHEBI:57706"/>
        <dbReference type="ChEBI" id="CHEBI:59888"/>
        <dbReference type="EC" id="2.6.1.19"/>
    </reaction>
</comment>
<evidence type="ECO:0000256" key="7">
    <source>
        <dbReference type="ARBA" id="ARBA00022679"/>
    </source>
</evidence>
<keyword evidence="7 13" id="KW-0808">Transferase</keyword>
<keyword evidence="14" id="KW-1185">Reference proteome</keyword>
<dbReference type="InterPro" id="IPR004631">
    <property type="entry name" value="4NH2But_aminotransferase_euk"/>
</dbReference>
<name>A0A2T0FCR7_9ASCO</name>
<evidence type="ECO:0000313" key="14">
    <source>
        <dbReference type="Proteomes" id="UP000238350"/>
    </source>
</evidence>
<evidence type="ECO:0000256" key="4">
    <source>
        <dbReference type="ARBA" id="ARBA00012912"/>
    </source>
</evidence>
<dbReference type="InterPro" id="IPR015422">
    <property type="entry name" value="PyrdxlP-dep_Trfase_small"/>
</dbReference>
<accession>A0A2T0FCR7</accession>
<dbReference type="Gene3D" id="3.40.640.10">
    <property type="entry name" value="Type I PLP-dependent aspartate aminotransferase-like (Major domain)"/>
    <property type="match status" value="1"/>
</dbReference>
<dbReference type="InterPro" id="IPR005814">
    <property type="entry name" value="Aminotrans_3"/>
</dbReference>
<keyword evidence="8 12" id="KW-0663">Pyridoxal phosphate</keyword>
<evidence type="ECO:0000256" key="11">
    <source>
        <dbReference type="ARBA" id="ARBA00048021"/>
    </source>
</evidence>
<dbReference type="GO" id="GO:0034386">
    <property type="term" value="F:4-aminobutyrate:2-oxoglutarate transaminase activity"/>
    <property type="evidence" value="ECO:0007669"/>
    <property type="project" value="UniProtKB-EC"/>
</dbReference>
<evidence type="ECO:0000256" key="5">
    <source>
        <dbReference type="ARBA" id="ARBA00018543"/>
    </source>
</evidence>
<dbReference type="AlphaFoldDB" id="A0A2T0FCR7"/>
<sequence length="495" mass="53968">MIRNATKTTVLRALRTRAVSRGYASLAEKTFPNEPTAPAVATAIPGPTGKEKIAALNKVFDSAATTFMVDYEKSNGNYIVDADGNTLLDCYAQIASIPLGYNNPTLIEAAKDSKTISALVNRPASGNFPSTNYAEQISGLLKYAPKGMTEVWPGLSGSDANELAFKAAFIYQAAKKRGNADFTPEELESCMRNEAPGSKPFAIMSFETAFHGRLMASLSCTRSKPIHKLDIPAFHWPKAPFPQLKYPLDQNVEYNTAEEKRCLEEVEKLIKGWESPVAAVIVEPIQSEGGDNHASPNFFKGLRDVTKKHGVLLIVDEVQTGVGATGKMWAHEHWGLDGDGLPDLVTFSKKAQSAGYFFRDPAIRPTLAYRQFNTWCGDPAHIMITNAIFREVAENNLPAKAQEVGDYLYKGLTAIQSETGKISRVRGKGQGTFIAFDLASGAQRDQFVVNMRSLGVLVGGTGAQGIRLRPGLLFEEKHAKIFLDTVKKALEQSKA</sequence>
<keyword evidence="6 13" id="KW-0032">Aminotransferase</keyword>
<dbReference type="NCBIfam" id="TIGR00699">
    <property type="entry name" value="GABAtrns_euk"/>
    <property type="match status" value="1"/>
</dbReference>
<dbReference type="Pfam" id="PF00202">
    <property type="entry name" value="Aminotran_3"/>
    <property type="match status" value="1"/>
</dbReference>
<gene>
    <name evidence="13" type="ORF">B9G98_00349</name>
</gene>
<evidence type="ECO:0000256" key="12">
    <source>
        <dbReference type="RuleBase" id="RU003560"/>
    </source>
</evidence>
<evidence type="ECO:0000256" key="9">
    <source>
        <dbReference type="ARBA" id="ARBA00030204"/>
    </source>
</evidence>
<dbReference type="InterPro" id="IPR015424">
    <property type="entry name" value="PyrdxlP-dep_Trfase"/>
</dbReference>
<dbReference type="GeneID" id="36514098"/>
<dbReference type="CDD" id="cd00610">
    <property type="entry name" value="OAT_like"/>
    <property type="match status" value="1"/>
</dbReference>
<dbReference type="OrthoDB" id="10260828at2759"/>
<dbReference type="GO" id="GO:0005739">
    <property type="term" value="C:mitochondrion"/>
    <property type="evidence" value="ECO:0007669"/>
    <property type="project" value="TreeGrafter"/>
</dbReference>
<dbReference type="GO" id="GO:0030170">
    <property type="term" value="F:pyridoxal phosphate binding"/>
    <property type="evidence" value="ECO:0007669"/>
    <property type="project" value="InterPro"/>
</dbReference>
<organism evidence="13 14">
    <name type="scientific">Wickerhamiella sorbophila</name>
    <dbReference type="NCBI Taxonomy" id="45607"/>
    <lineage>
        <taxon>Eukaryota</taxon>
        <taxon>Fungi</taxon>
        <taxon>Dikarya</taxon>
        <taxon>Ascomycota</taxon>
        <taxon>Saccharomycotina</taxon>
        <taxon>Dipodascomycetes</taxon>
        <taxon>Dipodascales</taxon>
        <taxon>Trichomonascaceae</taxon>
        <taxon>Wickerhamiella</taxon>
    </lineage>
</organism>
<dbReference type="PANTHER" id="PTHR43206">
    <property type="entry name" value="AMINOTRANSFERASE"/>
    <property type="match status" value="1"/>
</dbReference>
<comment type="similarity">
    <text evidence="2 12">Belongs to the class-III pyridoxal-phosphate-dependent aminotransferase family.</text>
</comment>
<comment type="subunit">
    <text evidence="3">Homodimer and homotetramer.</text>
</comment>
<proteinExistence type="inferred from homology"/>
<reference evidence="13 14" key="1">
    <citation type="submission" date="2017-04" db="EMBL/GenBank/DDBJ databases">
        <title>Genome sequencing of [Candida] sorbophila.</title>
        <authorList>
            <person name="Ahn J.O."/>
        </authorList>
    </citation>
    <scope>NUCLEOTIDE SEQUENCE [LARGE SCALE GENOMIC DNA]</scope>
    <source>
        <strain evidence="13 14">DS02</strain>
    </source>
</reference>
<dbReference type="InterPro" id="IPR049704">
    <property type="entry name" value="Aminotrans_3_PPA_site"/>
</dbReference>
<dbReference type="Proteomes" id="UP000238350">
    <property type="component" value="Unassembled WGS sequence"/>
</dbReference>
<dbReference type="PIRSF" id="PIRSF000521">
    <property type="entry name" value="Transaminase_4ab_Lys_Orn"/>
    <property type="match status" value="1"/>
</dbReference>
<dbReference type="InterPro" id="IPR015421">
    <property type="entry name" value="PyrdxlP-dep_Trfase_major"/>
</dbReference>
<dbReference type="PROSITE" id="PS00600">
    <property type="entry name" value="AA_TRANSFER_CLASS_3"/>
    <property type="match status" value="1"/>
</dbReference>
<dbReference type="RefSeq" id="XP_024662675.1">
    <property type="nucleotide sequence ID" value="XM_024806907.1"/>
</dbReference>
<evidence type="ECO:0000256" key="3">
    <source>
        <dbReference type="ARBA" id="ARBA00011839"/>
    </source>
</evidence>
<evidence type="ECO:0000256" key="8">
    <source>
        <dbReference type="ARBA" id="ARBA00022898"/>
    </source>
</evidence>
<comment type="cofactor">
    <cofactor evidence="1">
        <name>pyridoxal 5'-phosphate</name>
        <dbReference type="ChEBI" id="CHEBI:597326"/>
    </cofactor>
</comment>
<evidence type="ECO:0000256" key="6">
    <source>
        <dbReference type="ARBA" id="ARBA00022576"/>
    </source>
</evidence>
<dbReference type="PANTHER" id="PTHR43206:SF1">
    <property type="entry name" value="4-AMINOBUTYRATE AMINOTRANSFERASE, MITOCHONDRIAL"/>
    <property type="match status" value="1"/>
</dbReference>
<evidence type="ECO:0000256" key="2">
    <source>
        <dbReference type="ARBA" id="ARBA00008954"/>
    </source>
</evidence>